<dbReference type="GeneID" id="54987082"/>
<reference evidence="2" key="1">
    <citation type="submission" date="2017-11" db="EMBL/GenBank/DDBJ databases">
        <authorList>
            <person name="Katharios P."/>
        </authorList>
    </citation>
    <scope>NUCLEOTIDE SEQUENCE [LARGE SCALE GENOMIC DNA]</scope>
</reference>
<keyword evidence="1" id="KW-0378">Hydrolase</keyword>
<evidence type="ECO:0000313" key="2">
    <source>
        <dbReference type="Proteomes" id="UP000241061"/>
    </source>
</evidence>
<dbReference type="Gene3D" id="3.40.50.1010">
    <property type="entry name" value="5'-nuclease"/>
    <property type="match status" value="1"/>
</dbReference>
<dbReference type="SUPFAM" id="SSF88723">
    <property type="entry name" value="PIN domain-like"/>
    <property type="match status" value="1"/>
</dbReference>
<evidence type="ECO:0000313" key="1">
    <source>
        <dbReference type="EMBL" id="AUG87657.1"/>
    </source>
</evidence>
<protein>
    <submittedName>
        <fullName evidence="1">Exonuclease</fullName>
    </submittedName>
</protein>
<dbReference type="SUPFAM" id="SSF47807">
    <property type="entry name" value="5' to 3' exonuclease, C-terminal subdomain"/>
    <property type="match status" value="1"/>
</dbReference>
<dbReference type="EMBL" id="MG545917">
    <property type="protein sequence ID" value="AUG87657.1"/>
    <property type="molecule type" value="Genomic_DNA"/>
</dbReference>
<dbReference type="KEGG" id="vg:54987082"/>
<name>A0A2H5BMW3_9CAUD</name>
<dbReference type="GO" id="GO:0004527">
    <property type="term" value="F:exonuclease activity"/>
    <property type="evidence" value="ECO:0007669"/>
    <property type="project" value="UniProtKB-KW"/>
</dbReference>
<accession>A0A2H5BMW3</accession>
<organism evidence="1 2">
    <name type="scientific">Vibrio phage VEN</name>
    <dbReference type="NCBI Taxonomy" id="2059879"/>
    <lineage>
        <taxon>Viruses</taxon>
        <taxon>Duplodnaviria</taxon>
        <taxon>Heunggongvirae</taxon>
        <taxon>Uroviricota</taxon>
        <taxon>Caudoviricetes</taxon>
        <taxon>Autographivirales</taxon>
        <taxon>Autosignataviridae</taxon>
        <taxon>Colwellvirinae</taxon>
        <taxon>Trungvirus</taxon>
        <taxon>Trungvirus VEN</taxon>
    </lineage>
</organism>
<sequence>MIGYFEGFDYGGEVADKEDNFYLWPKTGAMTALVDADLLPYRVGFTTDEAKYLSALALVEDGHYKSIEDTPAFEDAFDQLCATLNKWVRDAGCDSAILFSTKSDSNFRLDIAYTDEYKGQRGSDKPPFFEELKRAMTTRLGCKLADGIEADDELSIHAWEAFYYELEPSGIEAGSPQHKELCSTVTISIDKDSTITPTKHYNPDTRKLHWVDSMGELIPRFKDAMVNDYAYIGTGEFYTRGAKKGQEKMQRVCIGQKPSEAIIDLKGSGLKFFYAQIIMGDTADNYKGLKGKGMTAAYQLLDGCKTEKELYMATLAAYKEVYGTGTHFCAHYKGTSEYYERHLDKYGKPPADWDFWKGRGAMLTAYDRMLEQGRLAWMMAFEGDIWRKGKGRIIDPHDKEFWNERRTT</sequence>
<dbReference type="Proteomes" id="UP000241061">
    <property type="component" value="Segment"/>
</dbReference>
<keyword evidence="1" id="KW-0269">Exonuclease</keyword>
<dbReference type="RefSeq" id="YP_009796691.1">
    <property type="nucleotide sequence ID" value="NC_047903.1"/>
</dbReference>
<keyword evidence="1" id="KW-0540">Nuclease</keyword>
<dbReference type="InterPro" id="IPR029060">
    <property type="entry name" value="PIN-like_dom_sf"/>
</dbReference>
<keyword evidence="2" id="KW-1185">Reference proteome</keyword>
<proteinExistence type="predicted"/>
<dbReference type="InterPro" id="IPR036279">
    <property type="entry name" value="5-3_exonuclease_C_sf"/>
</dbReference>